<dbReference type="Gene3D" id="2.60.40.2470">
    <property type="entry name" value="SoxY domain"/>
    <property type="match status" value="1"/>
</dbReference>
<evidence type="ECO:0000313" key="2">
    <source>
        <dbReference type="EMBL" id="KWT72088.1"/>
    </source>
</evidence>
<evidence type="ECO:0000313" key="3">
    <source>
        <dbReference type="Proteomes" id="UP000059074"/>
    </source>
</evidence>
<keyword evidence="3" id="KW-1185">Reference proteome</keyword>
<dbReference type="RefSeq" id="WP_068459151.1">
    <property type="nucleotide sequence ID" value="NZ_LMTR01000015.1"/>
</dbReference>
<dbReference type="InterPro" id="IPR032711">
    <property type="entry name" value="SoxY"/>
</dbReference>
<feature type="domain" description="Ig-like SoxY" evidence="1">
    <location>
        <begin position="46"/>
        <end position="154"/>
    </location>
</feature>
<dbReference type="PIRSF" id="PIRSF010312">
    <property type="entry name" value="Sulphur_oxidation_SoxY"/>
    <property type="match status" value="1"/>
</dbReference>
<evidence type="ECO:0000259" key="1">
    <source>
        <dbReference type="Pfam" id="PF13501"/>
    </source>
</evidence>
<protein>
    <submittedName>
        <fullName evidence="2">Sulfur oxidation protein SoxY</fullName>
    </submittedName>
</protein>
<sequence>MLDRRTFLLSAGAAAATVTLVESATAQNTQPLAAEYSAEFKSELAKVLQQATPLESGIVLDLPESVDNGEYVPITIDVASPMTPDDHVESVHLLSTANPRAQVATFHFTPLSGKARVTSRMRLAQTQDVVVVAMLSGDRVLLTQRLVDVGVGGCGI</sequence>
<comment type="caution">
    <text evidence="2">The sequence shown here is derived from an EMBL/GenBank/DDBJ whole genome shotgun (WGS) entry which is preliminary data.</text>
</comment>
<dbReference type="EMBL" id="LMTR01000015">
    <property type="protein sequence ID" value="KWT72088.1"/>
    <property type="molecule type" value="Genomic_DNA"/>
</dbReference>
<dbReference type="InterPro" id="IPR006311">
    <property type="entry name" value="TAT_signal"/>
</dbReference>
<dbReference type="STRING" id="121290.APY04_0371"/>
<accession>A0A125NW78</accession>
<dbReference type="Pfam" id="PF13501">
    <property type="entry name" value="SoxY"/>
    <property type="match status" value="1"/>
</dbReference>
<dbReference type="InterPro" id="IPR038162">
    <property type="entry name" value="SoxY_sf"/>
</dbReference>
<proteinExistence type="predicted"/>
<name>A0A125NW78_HYPSL</name>
<reference evidence="2 3" key="1">
    <citation type="submission" date="2015-10" db="EMBL/GenBank/DDBJ databases">
        <title>Transcriptomic analysis of a linuron degrading triple-species bacterial consortium.</title>
        <authorList>
            <person name="Albers P."/>
        </authorList>
    </citation>
    <scope>NUCLEOTIDE SEQUENCE [LARGE SCALE GENOMIC DNA]</scope>
    <source>
        <strain evidence="2 3">WDL6</strain>
    </source>
</reference>
<gene>
    <name evidence="2" type="ORF">APY04_0371</name>
</gene>
<organism evidence="2 3">
    <name type="scientific">Hyphomicrobium sulfonivorans</name>
    <dbReference type="NCBI Taxonomy" id="121290"/>
    <lineage>
        <taxon>Bacteria</taxon>
        <taxon>Pseudomonadati</taxon>
        <taxon>Pseudomonadota</taxon>
        <taxon>Alphaproteobacteria</taxon>
        <taxon>Hyphomicrobiales</taxon>
        <taxon>Hyphomicrobiaceae</taxon>
        <taxon>Hyphomicrobium</taxon>
    </lineage>
</organism>
<dbReference type="InterPro" id="IPR016568">
    <property type="entry name" value="Sulphur_oxidation_SoxY"/>
</dbReference>
<dbReference type="PATRIC" id="fig|121290.4.peg.3027"/>
<dbReference type="OrthoDB" id="9804570at2"/>
<dbReference type="PROSITE" id="PS51318">
    <property type="entry name" value="TAT"/>
    <property type="match status" value="1"/>
</dbReference>
<dbReference type="AlphaFoldDB" id="A0A125NW78"/>
<dbReference type="Proteomes" id="UP000059074">
    <property type="component" value="Unassembled WGS sequence"/>
</dbReference>